<comment type="similarity">
    <text evidence="1">Belongs to the FldB/FldC dehydratase alpha/beta subunit family.</text>
</comment>
<evidence type="ECO:0000256" key="1">
    <source>
        <dbReference type="ARBA" id="ARBA00005806"/>
    </source>
</evidence>
<reference evidence="2" key="1">
    <citation type="journal article" date="2014" name="Front. Microbiol.">
        <title>High frequency of phylogenetically diverse reductive dehalogenase-homologous genes in deep subseafloor sedimentary metagenomes.</title>
        <authorList>
            <person name="Kawai M."/>
            <person name="Futagami T."/>
            <person name="Toyoda A."/>
            <person name="Takaki Y."/>
            <person name="Nishi S."/>
            <person name="Hori S."/>
            <person name="Arai W."/>
            <person name="Tsubouchi T."/>
            <person name="Morono Y."/>
            <person name="Uchiyama I."/>
            <person name="Ito T."/>
            <person name="Fujiyama A."/>
            <person name="Inagaki F."/>
            <person name="Takami H."/>
        </authorList>
    </citation>
    <scope>NUCLEOTIDE SEQUENCE</scope>
    <source>
        <strain evidence="2">Expedition CK06-06</strain>
    </source>
</reference>
<evidence type="ECO:0000313" key="2">
    <source>
        <dbReference type="EMBL" id="GAG59068.1"/>
    </source>
</evidence>
<accession>X0ZFH0</accession>
<comment type="caution">
    <text evidence="2">The sequence shown here is derived from an EMBL/GenBank/DDBJ whole genome shotgun (WGS) entry which is preliminary data.</text>
</comment>
<name>X0ZFH0_9ZZZZ</name>
<dbReference type="AlphaFoldDB" id="X0ZFH0"/>
<dbReference type="InterPro" id="IPR010327">
    <property type="entry name" value="FldB/FldC_alpha/beta"/>
</dbReference>
<dbReference type="PANTHER" id="PTHR30548">
    <property type="entry name" value="2-HYDROXYGLUTARYL-COA DEHYDRATASE, D-COMPONENT-RELATED"/>
    <property type="match status" value="1"/>
</dbReference>
<feature type="non-terminal residue" evidence="2">
    <location>
        <position position="1"/>
    </location>
</feature>
<gene>
    <name evidence="2" type="ORF">S01H4_11935</name>
</gene>
<dbReference type="Pfam" id="PF06050">
    <property type="entry name" value="HGD-D"/>
    <property type="match status" value="1"/>
</dbReference>
<dbReference type="Gene3D" id="3.40.50.11900">
    <property type="match status" value="1"/>
</dbReference>
<dbReference type="PANTHER" id="PTHR30548:SF2">
    <property type="entry name" value="2-HYDROXYACYL-COA DEHYDRATASE,D-COMPONENT"/>
    <property type="match status" value="1"/>
</dbReference>
<dbReference type="EMBL" id="BART01004954">
    <property type="protein sequence ID" value="GAG59068.1"/>
    <property type="molecule type" value="Genomic_DNA"/>
</dbReference>
<organism evidence="2">
    <name type="scientific">marine sediment metagenome</name>
    <dbReference type="NCBI Taxonomy" id="412755"/>
    <lineage>
        <taxon>unclassified sequences</taxon>
        <taxon>metagenomes</taxon>
        <taxon>ecological metagenomes</taxon>
    </lineage>
</organism>
<protein>
    <recommendedName>
        <fullName evidence="3">2-hydroxyacyl-CoA dehydratase</fullName>
    </recommendedName>
</protein>
<evidence type="ECO:0008006" key="3">
    <source>
        <dbReference type="Google" id="ProtNLM"/>
    </source>
</evidence>
<sequence>IDVPYKYSDESISYLAEQLENISMDISFKLDKELDTSKFKEVINLSNEFRKWAIKVNNLRKTLINYPLNYNGLNFILPFHGLAGTKEAVTLYKQMYKELNNFLNKQNSNNPGKKNPPKRILWLHLKPYYKNEMFDILSEQNCMVAFEEINYVYWHKLNPEKPFESLAKKMLSHFLLGKIENRINAIQEMAEDYKIDGAILFSHWGCRQSNGGARIIKDSLKKLGIPTLVLDGDCVDQNNSSKGQIKTRMQGFIEILNSN</sequence>
<proteinExistence type="inferred from homology"/>